<protein>
    <submittedName>
        <fullName evidence="1">Uncharacterized protein</fullName>
    </submittedName>
</protein>
<sequence>MEYTFTSKKYKINFVNRSGDVNDAKSLTWRIADTPVAHAWLETVRWHLALPDCHVFENQMSTFIPTLEKTKAVWQNMRHHVDEANSGKYVQLDGKIEMPNELDLTIDNQPLLNFLHYEFHRFEEAEEKKRFGIAYTYDPLMILNTEIHKLEKMVKMFGTSGQDVNPNNILMNCSFFLSCDKQNLPQPGISTIPVEPEWQRYWNYAPDDGDLLLGYHTVGKNIMHCWCDNDVDLVKKNMLRPQREIGNEVLLMFRGRQAFTDEADRYVKRIHEWVKNNNLESYVDLTLPEHNVSGQPLLGKIEGIYSRQEISDLFENYIVQNVEII</sequence>
<evidence type="ECO:0000313" key="1">
    <source>
        <dbReference type="EMBL" id="CAB4241659.1"/>
    </source>
</evidence>
<gene>
    <name evidence="1" type="ORF">UFOVP71_197</name>
</gene>
<organism evidence="1">
    <name type="scientific">uncultured Caudovirales phage</name>
    <dbReference type="NCBI Taxonomy" id="2100421"/>
    <lineage>
        <taxon>Viruses</taxon>
        <taxon>Duplodnaviria</taxon>
        <taxon>Heunggongvirae</taxon>
        <taxon>Uroviricota</taxon>
        <taxon>Caudoviricetes</taxon>
        <taxon>Peduoviridae</taxon>
        <taxon>Maltschvirus</taxon>
        <taxon>Maltschvirus maltsch</taxon>
    </lineage>
</organism>
<name>A0A6J5TBJ9_9CAUD</name>
<proteinExistence type="predicted"/>
<dbReference type="EMBL" id="LR797824">
    <property type="protein sequence ID" value="CAB4241659.1"/>
    <property type="molecule type" value="Genomic_DNA"/>
</dbReference>
<accession>A0A6J5TBJ9</accession>
<reference evidence="1" key="1">
    <citation type="submission" date="2020-05" db="EMBL/GenBank/DDBJ databases">
        <authorList>
            <person name="Chiriac C."/>
            <person name="Salcher M."/>
            <person name="Ghai R."/>
            <person name="Kavagutti S V."/>
        </authorList>
    </citation>
    <scope>NUCLEOTIDE SEQUENCE</scope>
</reference>